<evidence type="ECO:0000313" key="4">
    <source>
        <dbReference type="Proteomes" id="UP000800038"/>
    </source>
</evidence>
<dbReference type="Proteomes" id="UP000800038">
    <property type="component" value="Unassembled WGS sequence"/>
</dbReference>
<feature type="region of interest" description="Disordered" evidence="1">
    <location>
        <begin position="194"/>
        <end position="229"/>
    </location>
</feature>
<proteinExistence type="predicted"/>
<evidence type="ECO:0000313" key="3">
    <source>
        <dbReference type="EMBL" id="KAF1941029.1"/>
    </source>
</evidence>
<name>A0A6A5SNI0_9PLEO</name>
<evidence type="ECO:0000256" key="2">
    <source>
        <dbReference type="SAM" id="Phobius"/>
    </source>
</evidence>
<dbReference type="EMBL" id="ML976053">
    <property type="protein sequence ID" value="KAF1941029.1"/>
    <property type="molecule type" value="Genomic_DNA"/>
</dbReference>
<keyword evidence="2" id="KW-1133">Transmembrane helix</keyword>
<dbReference type="OrthoDB" id="4770059at2759"/>
<dbReference type="AlphaFoldDB" id="A0A6A5SNI0"/>
<protein>
    <submittedName>
        <fullName evidence="3">Uncharacterized protein</fullName>
    </submittedName>
</protein>
<reference evidence="3" key="1">
    <citation type="journal article" date="2020" name="Stud. Mycol.">
        <title>101 Dothideomycetes genomes: a test case for predicting lifestyles and emergence of pathogens.</title>
        <authorList>
            <person name="Haridas S."/>
            <person name="Albert R."/>
            <person name="Binder M."/>
            <person name="Bloem J."/>
            <person name="Labutti K."/>
            <person name="Salamov A."/>
            <person name="Andreopoulos B."/>
            <person name="Baker S."/>
            <person name="Barry K."/>
            <person name="Bills G."/>
            <person name="Bluhm B."/>
            <person name="Cannon C."/>
            <person name="Castanera R."/>
            <person name="Culley D."/>
            <person name="Daum C."/>
            <person name="Ezra D."/>
            <person name="Gonzalez J."/>
            <person name="Henrissat B."/>
            <person name="Kuo A."/>
            <person name="Liang C."/>
            <person name="Lipzen A."/>
            <person name="Lutzoni F."/>
            <person name="Magnuson J."/>
            <person name="Mondo S."/>
            <person name="Nolan M."/>
            <person name="Ohm R."/>
            <person name="Pangilinan J."/>
            <person name="Park H.-J."/>
            <person name="Ramirez L."/>
            <person name="Alfaro M."/>
            <person name="Sun H."/>
            <person name="Tritt A."/>
            <person name="Yoshinaga Y."/>
            <person name="Zwiers L.-H."/>
            <person name="Turgeon B."/>
            <person name="Goodwin S."/>
            <person name="Spatafora J."/>
            <person name="Crous P."/>
            <person name="Grigoriev I."/>
        </authorList>
    </citation>
    <scope>NUCLEOTIDE SEQUENCE</scope>
    <source>
        <strain evidence="3">CBS 161.51</strain>
    </source>
</reference>
<accession>A0A6A5SNI0</accession>
<keyword evidence="4" id="KW-1185">Reference proteome</keyword>
<sequence>MSSSSTVTTAYVTDQSSIDSLNRGPITTKFAPPASCLETLTSISGSSLYFGHFGTIFNVDCYPTGTSPAQALATGNWAGYYYSPAICPLGWTAATTFLSSVPIYGSPQYIALGSETTAALCCPSSYFYAGNGHQCASTITQGQAVVFIFGLNNGYGYDLSGTPTTNKLTEGTSALGDGVPIWWQNSDDEVLSSAYSMTPTSKPTSLPTSQPSTSTSTSTSTSSPPPTGLSKGAKIGIGVFVPLAVIAGLVLGSLLWSRRTRRRQKHEVAVGSTAVYKEQPLVPSYITEQAHELPDLPHTYNNRHELPDVSH</sequence>
<keyword evidence="2" id="KW-0472">Membrane</keyword>
<feature type="transmembrane region" description="Helical" evidence="2">
    <location>
        <begin position="235"/>
        <end position="256"/>
    </location>
</feature>
<keyword evidence="2" id="KW-0812">Transmembrane</keyword>
<evidence type="ECO:0000256" key="1">
    <source>
        <dbReference type="SAM" id="MobiDB-lite"/>
    </source>
</evidence>
<feature type="compositionally biased region" description="Low complexity" evidence="1">
    <location>
        <begin position="198"/>
        <end position="222"/>
    </location>
</feature>
<gene>
    <name evidence="3" type="ORF">EJ02DRAFT_423372</name>
</gene>
<organism evidence="3 4">
    <name type="scientific">Clathrospora elynae</name>
    <dbReference type="NCBI Taxonomy" id="706981"/>
    <lineage>
        <taxon>Eukaryota</taxon>
        <taxon>Fungi</taxon>
        <taxon>Dikarya</taxon>
        <taxon>Ascomycota</taxon>
        <taxon>Pezizomycotina</taxon>
        <taxon>Dothideomycetes</taxon>
        <taxon>Pleosporomycetidae</taxon>
        <taxon>Pleosporales</taxon>
        <taxon>Diademaceae</taxon>
        <taxon>Clathrospora</taxon>
    </lineage>
</organism>